<reference evidence="2" key="1">
    <citation type="submission" date="2020-06" db="EMBL/GenBank/DDBJ databases">
        <authorList>
            <person name="Li T."/>
            <person name="Hu X."/>
            <person name="Zhang T."/>
            <person name="Song X."/>
            <person name="Zhang H."/>
            <person name="Dai N."/>
            <person name="Sheng W."/>
            <person name="Hou X."/>
            <person name="Wei L."/>
        </authorList>
    </citation>
    <scope>NUCLEOTIDE SEQUENCE</scope>
    <source>
        <strain evidence="2">G02</strain>
        <tissue evidence="2">Leaf</tissue>
    </source>
</reference>
<gene>
    <name evidence="2" type="ORF">Sradi_2351500</name>
</gene>
<evidence type="ECO:0000256" key="1">
    <source>
        <dbReference type="SAM" id="MobiDB-lite"/>
    </source>
</evidence>
<feature type="region of interest" description="Disordered" evidence="1">
    <location>
        <begin position="1"/>
        <end position="22"/>
    </location>
</feature>
<sequence>MHIHEWSEEETRDTLDPHSNVSSQTKVLLLKSSLQDVKADAEFILSNRHLAATGTSWRTPQSKYGEISFFTLVIGSGLKT</sequence>
<organism evidence="2">
    <name type="scientific">Sesamum radiatum</name>
    <name type="common">Black benniseed</name>
    <dbReference type="NCBI Taxonomy" id="300843"/>
    <lineage>
        <taxon>Eukaryota</taxon>
        <taxon>Viridiplantae</taxon>
        <taxon>Streptophyta</taxon>
        <taxon>Embryophyta</taxon>
        <taxon>Tracheophyta</taxon>
        <taxon>Spermatophyta</taxon>
        <taxon>Magnoliopsida</taxon>
        <taxon>eudicotyledons</taxon>
        <taxon>Gunneridae</taxon>
        <taxon>Pentapetalae</taxon>
        <taxon>asterids</taxon>
        <taxon>lamiids</taxon>
        <taxon>Lamiales</taxon>
        <taxon>Pedaliaceae</taxon>
        <taxon>Sesamum</taxon>
    </lineage>
</organism>
<accession>A0AAW2T623</accession>
<name>A0AAW2T623_SESRA</name>
<proteinExistence type="predicted"/>
<comment type="caution">
    <text evidence="2">The sequence shown here is derived from an EMBL/GenBank/DDBJ whole genome shotgun (WGS) entry which is preliminary data.</text>
</comment>
<reference evidence="2" key="2">
    <citation type="journal article" date="2024" name="Plant">
        <title>Genomic evolution and insights into agronomic trait innovations of Sesamum species.</title>
        <authorList>
            <person name="Miao H."/>
            <person name="Wang L."/>
            <person name="Qu L."/>
            <person name="Liu H."/>
            <person name="Sun Y."/>
            <person name="Le M."/>
            <person name="Wang Q."/>
            <person name="Wei S."/>
            <person name="Zheng Y."/>
            <person name="Lin W."/>
            <person name="Duan Y."/>
            <person name="Cao H."/>
            <person name="Xiong S."/>
            <person name="Wang X."/>
            <person name="Wei L."/>
            <person name="Li C."/>
            <person name="Ma Q."/>
            <person name="Ju M."/>
            <person name="Zhao R."/>
            <person name="Li G."/>
            <person name="Mu C."/>
            <person name="Tian Q."/>
            <person name="Mei H."/>
            <person name="Zhang T."/>
            <person name="Gao T."/>
            <person name="Zhang H."/>
        </authorList>
    </citation>
    <scope>NUCLEOTIDE SEQUENCE</scope>
    <source>
        <strain evidence="2">G02</strain>
    </source>
</reference>
<evidence type="ECO:0000313" key="2">
    <source>
        <dbReference type="EMBL" id="KAL0400082.1"/>
    </source>
</evidence>
<dbReference type="AlphaFoldDB" id="A0AAW2T623"/>
<dbReference type="EMBL" id="JACGWJ010000009">
    <property type="protein sequence ID" value="KAL0400082.1"/>
    <property type="molecule type" value="Genomic_DNA"/>
</dbReference>
<protein>
    <submittedName>
        <fullName evidence="2">Uncharacterized protein</fullName>
    </submittedName>
</protein>